<dbReference type="AlphaFoldDB" id="A0A0D9QHG0"/>
<keyword evidence="2" id="KW-0812">Transmembrane</keyword>
<dbReference type="EMBL" id="KQ001746">
    <property type="protein sequence ID" value="KJP85136.1"/>
    <property type="molecule type" value="Genomic_DNA"/>
</dbReference>
<dbReference type="Proteomes" id="UP000054561">
    <property type="component" value="Unassembled WGS sequence"/>
</dbReference>
<dbReference type="Pfam" id="PF09687">
    <property type="entry name" value="PRESAN"/>
    <property type="match status" value="1"/>
</dbReference>
<feature type="transmembrane region" description="Helical" evidence="2">
    <location>
        <begin position="12"/>
        <end position="29"/>
    </location>
</feature>
<proteinExistence type="predicted"/>
<dbReference type="VEuPathDB" id="PlasmoDB:AK88_05233"/>
<keyword evidence="2" id="KW-1133">Transmembrane helix</keyword>
<feature type="domain" description="Plasmodium RESA N-terminal" evidence="3">
    <location>
        <begin position="140"/>
        <end position="255"/>
    </location>
</feature>
<accession>A0A0D9QHG0</accession>
<dbReference type="InterPro" id="IPR019111">
    <property type="entry name" value="PRESA_N"/>
</dbReference>
<dbReference type="SUPFAM" id="SSF101447">
    <property type="entry name" value="Formin homology 2 domain (FH2 domain)"/>
    <property type="match status" value="1"/>
</dbReference>
<name>A0A0D9QHG0_PLAFR</name>
<feature type="region of interest" description="Disordered" evidence="1">
    <location>
        <begin position="63"/>
        <end position="88"/>
    </location>
</feature>
<dbReference type="InterPro" id="IPR044885">
    <property type="entry name" value="PRESA_N_sf"/>
</dbReference>
<dbReference type="Gene3D" id="6.10.280.180">
    <property type="entry name" value="Plasmodium RESA, N-terminal helical domain"/>
    <property type="match status" value="1"/>
</dbReference>
<dbReference type="RefSeq" id="XP_012338258.1">
    <property type="nucleotide sequence ID" value="XM_012482835.1"/>
</dbReference>
<keyword evidence="5" id="KW-1185">Reference proteome</keyword>
<protein>
    <recommendedName>
        <fullName evidence="3">Plasmodium RESA N-terminal domain-containing protein</fullName>
    </recommendedName>
</protein>
<sequence length="277" mass="32041">MKQFKILSSPRFVFSFFTLIHVVLLNSGIKQHGNFLSSQLRVTASPRQLCECTGSANVYADQSALHPDPNDNEGSFELGNEHIDDGTSGQVEHIESEEYDEVRRVEELGQLEGGQEEEWEVEDDDEDLNNYEGALNIASILKKHMPLMPKDEVEFLLIECVRIQISDYHVAMDNLLSELHKLASKYGMPEEEEMKLWNECEQELSKDFKEVDDYYHEIYNINMKADTVETVSFLSSLTNFLSLWKKCLQETEKKWYTIFNERTQEYKASAQETVLDA</sequence>
<evidence type="ECO:0000259" key="3">
    <source>
        <dbReference type="Pfam" id="PF09687"/>
    </source>
</evidence>
<gene>
    <name evidence="4" type="ORF">AK88_05233</name>
</gene>
<evidence type="ECO:0000256" key="2">
    <source>
        <dbReference type="SAM" id="Phobius"/>
    </source>
</evidence>
<evidence type="ECO:0000256" key="1">
    <source>
        <dbReference type="SAM" id="MobiDB-lite"/>
    </source>
</evidence>
<dbReference type="OrthoDB" id="386229at2759"/>
<organism evidence="4 5">
    <name type="scientific">Plasmodium fragile</name>
    <dbReference type="NCBI Taxonomy" id="5857"/>
    <lineage>
        <taxon>Eukaryota</taxon>
        <taxon>Sar</taxon>
        <taxon>Alveolata</taxon>
        <taxon>Apicomplexa</taxon>
        <taxon>Aconoidasida</taxon>
        <taxon>Haemosporida</taxon>
        <taxon>Plasmodiidae</taxon>
        <taxon>Plasmodium</taxon>
        <taxon>Plasmodium (Plasmodium)</taxon>
    </lineage>
</organism>
<keyword evidence="2" id="KW-0472">Membrane</keyword>
<dbReference type="GeneID" id="24270547"/>
<reference evidence="4 5" key="1">
    <citation type="submission" date="2014-03" db="EMBL/GenBank/DDBJ databases">
        <title>The Genome Sequence of Plasmodium fragile nilgiri.</title>
        <authorList>
            <consortium name="The Broad Institute Genomics Platform"/>
            <consortium name="The Broad Institute Genome Sequencing Center for Infectious Disease"/>
            <person name="Neafsey D."/>
            <person name="Duraisingh M."/>
            <person name="Young S.K."/>
            <person name="Zeng Q."/>
            <person name="Gargeya S."/>
            <person name="Abouelleil A."/>
            <person name="Alvarado L."/>
            <person name="Chapman S.B."/>
            <person name="Gainer-Dewar J."/>
            <person name="Goldberg J."/>
            <person name="Griggs A."/>
            <person name="Gujja S."/>
            <person name="Hansen M."/>
            <person name="Howarth C."/>
            <person name="Imamovic A."/>
            <person name="Larimer J."/>
            <person name="Pearson M."/>
            <person name="Poon T.W."/>
            <person name="Priest M."/>
            <person name="Roberts A."/>
            <person name="Saif S."/>
            <person name="Shea T."/>
            <person name="Sykes S."/>
            <person name="Wortman J."/>
            <person name="Nusbaum C."/>
            <person name="Birren B."/>
        </authorList>
    </citation>
    <scope>NUCLEOTIDE SEQUENCE [LARGE SCALE GENOMIC DNA]</scope>
    <source>
        <strain evidence="5">nilgiri</strain>
    </source>
</reference>
<evidence type="ECO:0000313" key="5">
    <source>
        <dbReference type="Proteomes" id="UP000054561"/>
    </source>
</evidence>
<evidence type="ECO:0000313" key="4">
    <source>
        <dbReference type="EMBL" id="KJP85136.1"/>
    </source>
</evidence>